<dbReference type="Gene3D" id="3.60.10.10">
    <property type="entry name" value="Endonuclease/exonuclease/phosphatase"/>
    <property type="match status" value="1"/>
</dbReference>
<sequence length="215" mass="23557">MALLAASPSIICLQETKLVVSFFKASTFLPPCCRSFLFFPSDSASGGLLIAWNNSDWDCSLLAKNDFSLTCSFLSRVSDVSFCLSNIYGPCDSPTKPAFLSELLSLAHIANGPWALIGDFNQTIWPSDRSNSHFNAAEASRFAAAISSLEFLEVPLLGRSFTWTNQQSSPILVRLDRAFVDLQWSSLFPNSTLSFLPRSTSDHVPIVLSVSFDVP</sequence>
<dbReference type="Gramene" id="PNT71888">
    <property type="protein sequence ID" value="PNT71888"/>
    <property type="gene ID" value="BRADI_2g36875v3"/>
</dbReference>
<keyword evidence="4" id="KW-1185">Reference proteome</keyword>
<organism evidence="2">
    <name type="scientific">Brachypodium distachyon</name>
    <name type="common">Purple false brome</name>
    <name type="synonym">Trachynia distachya</name>
    <dbReference type="NCBI Taxonomy" id="15368"/>
    <lineage>
        <taxon>Eukaryota</taxon>
        <taxon>Viridiplantae</taxon>
        <taxon>Streptophyta</taxon>
        <taxon>Embryophyta</taxon>
        <taxon>Tracheophyta</taxon>
        <taxon>Spermatophyta</taxon>
        <taxon>Magnoliopsida</taxon>
        <taxon>Liliopsida</taxon>
        <taxon>Poales</taxon>
        <taxon>Poaceae</taxon>
        <taxon>BOP clade</taxon>
        <taxon>Pooideae</taxon>
        <taxon>Stipodae</taxon>
        <taxon>Brachypodieae</taxon>
        <taxon>Brachypodium</taxon>
    </lineage>
</organism>
<evidence type="ECO:0000313" key="2">
    <source>
        <dbReference type="EMBL" id="PNT71888.1"/>
    </source>
</evidence>
<evidence type="ECO:0000313" key="4">
    <source>
        <dbReference type="Proteomes" id="UP000008810"/>
    </source>
</evidence>
<evidence type="ECO:0000313" key="3">
    <source>
        <dbReference type="EnsemblPlants" id="PNT71888"/>
    </source>
</evidence>
<proteinExistence type="predicted"/>
<dbReference type="PANTHER" id="PTHR33710:SF48">
    <property type="entry name" value="OS02G0307075 PROTEIN"/>
    <property type="match status" value="1"/>
</dbReference>
<dbReference type="FunCoup" id="A0A2K2DC84">
    <property type="interactions" value="2"/>
</dbReference>
<reference evidence="3" key="3">
    <citation type="submission" date="2018-08" db="UniProtKB">
        <authorList>
            <consortium name="EnsemblPlants"/>
        </authorList>
    </citation>
    <scope>IDENTIFICATION</scope>
    <source>
        <strain evidence="3">cv. Bd21</strain>
    </source>
</reference>
<reference evidence="2" key="2">
    <citation type="submission" date="2017-06" db="EMBL/GenBank/DDBJ databases">
        <title>WGS assembly of Brachypodium distachyon.</title>
        <authorList>
            <consortium name="The International Brachypodium Initiative"/>
            <person name="Lucas S."/>
            <person name="Harmon-Smith M."/>
            <person name="Lail K."/>
            <person name="Tice H."/>
            <person name="Grimwood J."/>
            <person name="Bruce D."/>
            <person name="Barry K."/>
            <person name="Shu S."/>
            <person name="Lindquist E."/>
            <person name="Wang M."/>
            <person name="Pitluck S."/>
            <person name="Vogel J.P."/>
            <person name="Garvin D.F."/>
            <person name="Mockler T.C."/>
            <person name="Schmutz J."/>
            <person name="Rokhsar D."/>
            <person name="Bevan M.W."/>
        </authorList>
    </citation>
    <scope>NUCLEOTIDE SEQUENCE</scope>
    <source>
        <strain evidence="2">Bd21</strain>
    </source>
</reference>
<dbReference type="InParanoid" id="A0A2K2DC84"/>
<dbReference type="EMBL" id="CM000881">
    <property type="protein sequence ID" value="PNT71888.1"/>
    <property type="molecule type" value="Genomic_DNA"/>
</dbReference>
<dbReference type="InterPro" id="IPR005135">
    <property type="entry name" value="Endo/exonuclease/phosphatase"/>
</dbReference>
<dbReference type="Proteomes" id="UP000008810">
    <property type="component" value="Chromosome 2"/>
</dbReference>
<evidence type="ECO:0000259" key="1">
    <source>
        <dbReference type="Pfam" id="PF03372"/>
    </source>
</evidence>
<protein>
    <recommendedName>
        <fullName evidence="1">Endonuclease/exonuclease/phosphatase domain-containing protein</fullName>
    </recommendedName>
</protein>
<dbReference type="EnsemblPlants" id="PNT71888">
    <property type="protein sequence ID" value="PNT71888"/>
    <property type="gene ID" value="BRADI_2g36875v3"/>
</dbReference>
<dbReference type="SUPFAM" id="SSF56219">
    <property type="entry name" value="DNase I-like"/>
    <property type="match status" value="1"/>
</dbReference>
<accession>A0A2K2DC84</accession>
<reference evidence="2 3" key="1">
    <citation type="journal article" date="2010" name="Nature">
        <title>Genome sequencing and analysis of the model grass Brachypodium distachyon.</title>
        <authorList>
            <consortium name="International Brachypodium Initiative"/>
        </authorList>
    </citation>
    <scope>NUCLEOTIDE SEQUENCE [LARGE SCALE GENOMIC DNA]</scope>
    <source>
        <strain evidence="2 3">Bd21</strain>
    </source>
</reference>
<name>A0A2K2DC84_BRADI</name>
<gene>
    <name evidence="2" type="ORF">BRADI_2g36875v3</name>
</gene>
<dbReference type="InterPro" id="IPR036691">
    <property type="entry name" value="Endo/exonu/phosph_ase_sf"/>
</dbReference>
<dbReference type="AlphaFoldDB" id="A0A2K2DC84"/>
<feature type="non-terminal residue" evidence="2">
    <location>
        <position position="215"/>
    </location>
</feature>
<dbReference type="OrthoDB" id="692455at2759"/>
<dbReference type="GO" id="GO:0003824">
    <property type="term" value="F:catalytic activity"/>
    <property type="evidence" value="ECO:0007669"/>
    <property type="project" value="InterPro"/>
</dbReference>
<dbReference type="PANTHER" id="PTHR33710">
    <property type="entry name" value="BNAC02G09200D PROTEIN"/>
    <property type="match status" value="1"/>
</dbReference>
<feature type="domain" description="Endonuclease/exonuclease/phosphatase" evidence="1">
    <location>
        <begin position="4"/>
        <end position="203"/>
    </location>
</feature>
<dbReference type="Pfam" id="PF03372">
    <property type="entry name" value="Exo_endo_phos"/>
    <property type="match status" value="1"/>
</dbReference>